<dbReference type="HOGENOM" id="CLU_054040_1_0_11"/>
<accession>E3IVG0</accession>
<dbReference type="RefSeq" id="WP_013424442.1">
    <property type="nucleotide sequence ID" value="NC_014666.1"/>
</dbReference>
<evidence type="ECO:0008006" key="3">
    <source>
        <dbReference type="Google" id="ProtNLM"/>
    </source>
</evidence>
<evidence type="ECO:0000313" key="1">
    <source>
        <dbReference type="EMBL" id="ADP81324.1"/>
    </source>
</evidence>
<name>E3IVG0_PSEI1</name>
<dbReference type="AlphaFoldDB" id="E3IVG0"/>
<dbReference type="EMBL" id="CP002299">
    <property type="protein sequence ID" value="ADP81324.1"/>
    <property type="molecule type" value="Genomic_DNA"/>
</dbReference>
<reference evidence="1 2" key="1">
    <citation type="submission" date="2010-10" db="EMBL/GenBank/DDBJ databases">
        <title>Complete sequence of Frankia sp. EuI1c.</title>
        <authorList>
            <consortium name="US DOE Joint Genome Institute"/>
            <person name="Lucas S."/>
            <person name="Copeland A."/>
            <person name="Lapidus A."/>
            <person name="Cheng J.-F."/>
            <person name="Bruce D."/>
            <person name="Goodwin L."/>
            <person name="Pitluck S."/>
            <person name="Chertkov O."/>
            <person name="Detter J.C."/>
            <person name="Han C."/>
            <person name="Tapia R."/>
            <person name="Land M."/>
            <person name="Hauser L."/>
            <person name="Jeffries C."/>
            <person name="Kyrpides N."/>
            <person name="Ivanova N."/>
            <person name="Mikhailova N."/>
            <person name="Beauchemin N."/>
            <person name="Sen A."/>
            <person name="Sur S.A."/>
            <person name="Gtari M."/>
            <person name="Wall L."/>
            <person name="Tisa L."/>
            <person name="Woyke T."/>
        </authorList>
    </citation>
    <scope>NUCLEOTIDE SEQUENCE [LARGE SCALE GENOMIC DNA]</scope>
    <source>
        <strain evidence="2">DSM 45817 / CECT 9037 / EuI1c</strain>
    </source>
</reference>
<organism evidence="1 2">
    <name type="scientific">Pseudofrankia inefficax (strain DSM 45817 / CECT 9037 / DDB 130130 / EuI1c)</name>
    <name type="common">Frankia inefficax</name>
    <dbReference type="NCBI Taxonomy" id="298654"/>
    <lineage>
        <taxon>Bacteria</taxon>
        <taxon>Bacillati</taxon>
        <taxon>Actinomycetota</taxon>
        <taxon>Actinomycetes</taxon>
        <taxon>Frankiales</taxon>
        <taxon>Frankiaceae</taxon>
        <taxon>Pseudofrankia</taxon>
    </lineage>
</organism>
<keyword evidence="2" id="KW-1185">Reference proteome</keyword>
<proteinExistence type="predicted"/>
<protein>
    <recommendedName>
        <fullName evidence="3">DUF1214 domain-containing protein</fullName>
    </recommendedName>
</protein>
<sequence>MDMNFDWMPNHIDGALLTETYDSPALLDGSVWKAFGETIARVGDELNRADVPQAPVDKAAGYRHLLAMVGYGINQALAPSDPIAPTLGAYARTDIYKWGLDCPDCAYLNATIRGDLDYRVWGNVGTVGYLGFQVMGGLATYGNIRNDELETDAEGNFELWVGPTKREGNYLASTPETNTLVVRQFFGDWDTEQRARLDIELVSPVPADASADRLVATPARVAAQIERIGGWLEANIKFWHDIEAMGQANRRNAFDPATVKSDMGGAQENINGWGHFDLAPDEALIIEATPAQARYWSLHIGNFWWESLDYATRHTSLNFRQAVLDDDGVFRAVVAHRDPGVPNWLDTMGHTKGPLLFRWVVADHGPDAITKVVPFDSIRDHLPETTGVVTPQERAATVERRRLGVQRRFAST</sequence>
<dbReference type="eggNOG" id="COG5361">
    <property type="taxonomic scope" value="Bacteria"/>
</dbReference>
<evidence type="ECO:0000313" key="2">
    <source>
        <dbReference type="Proteomes" id="UP000002484"/>
    </source>
</evidence>
<dbReference type="InParanoid" id="E3IVG0"/>
<dbReference type="Proteomes" id="UP000002484">
    <property type="component" value="Chromosome"/>
</dbReference>
<gene>
    <name evidence="1" type="ordered locus">FraEuI1c_3312</name>
</gene>
<dbReference type="OrthoDB" id="3204158at2"/>
<dbReference type="KEGG" id="fri:FraEuI1c_3312"/>
<dbReference type="STRING" id="298654.FraEuI1c_3312"/>